<evidence type="ECO:0000313" key="6">
    <source>
        <dbReference type="EMBL" id="CAG8537967.1"/>
    </source>
</evidence>
<dbReference type="AlphaFoldDB" id="A0A9N9FI41"/>
<keyword evidence="4 5" id="KW-0472">Membrane</keyword>
<reference evidence="6" key="1">
    <citation type="submission" date="2021-06" db="EMBL/GenBank/DDBJ databases">
        <authorList>
            <person name="Kallberg Y."/>
            <person name="Tangrot J."/>
            <person name="Rosling A."/>
        </authorList>
    </citation>
    <scope>NUCLEOTIDE SEQUENCE</scope>
    <source>
        <strain evidence="6">BR232B</strain>
    </source>
</reference>
<dbReference type="OrthoDB" id="3251871at2759"/>
<dbReference type="PANTHER" id="PTHR23112">
    <property type="entry name" value="G PROTEIN-COUPLED RECEPTOR 157-RELATED"/>
    <property type="match status" value="1"/>
</dbReference>
<feature type="transmembrane region" description="Helical" evidence="5">
    <location>
        <begin position="17"/>
        <end position="42"/>
    </location>
</feature>
<dbReference type="EMBL" id="CAJVPI010000459">
    <property type="protein sequence ID" value="CAG8537967.1"/>
    <property type="molecule type" value="Genomic_DNA"/>
</dbReference>
<dbReference type="GO" id="GO:0005886">
    <property type="term" value="C:plasma membrane"/>
    <property type="evidence" value="ECO:0007669"/>
    <property type="project" value="TreeGrafter"/>
</dbReference>
<keyword evidence="7" id="KW-1185">Reference proteome</keyword>
<evidence type="ECO:0000256" key="2">
    <source>
        <dbReference type="ARBA" id="ARBA00022692"/>
    </source>
</evidence>
<feature type="transmembrane region" description="Helical" evidence="5">
    <location>
        <begin position="54"/>
        <end position="72"/>
    </location>
</feature>
<dbReference type="PANTHER" id="PTHR23112:SF0">
    <property type="entry name" value="TRANSMEMBRANE PROTEIN 116"/>
    <property type="match status" value="1"/>
</dbReference>
<comment type="caution">
    <text evidence="6">The sequence shown here is derived from an EMBL/GenBank/DDBJ whole genome shotgun (WGS) entry which is preliminary data.</text>
</comment>
<evidence type="ECO:0000313" key="7">
    <source>
        <dbReference type="Proteomes" id="UP000789739"/>
    </source>
</evidence>
<keyword evidence="2 5" id="KW-0812">Transmembrane</keyword>
<name>A0A9N9FI41_9GLOM</name>
<evidence type="ECO:0000256" key="3">
    <source>
        <dbReference type="ARBA" id="ARBA00022989"/>
    </source>
</evidence>
<sequence>MADKPPLVTISTEQSRAIFSIVVPLNIISICFCLIAVSVYFLIRHQYSSLADRVSFRLSTAITISDIMYSIFQITSLMATTPGPLCSFTVWGWVFSSLLSIFLTNCIAINLLAVFVHEYRGRHNLERYYLPCSFLLALVLSLLPVSNNMYGWDEPESVCWYRGSGRKRNIIWQWSTLFAWQLLSVLYCLFVVIAVMVKLKDTKDALANNSQKASQTNPSGNKLSLAMKQKNLILVVVRKVMCYPLVPIITQTPNFLIETLAYTSRKVNYELLMMTYICSSIQGILDALVFSQDVAVAKSLNNLSIYLWKKYINPYEELYPHKSHNKAVVLRRKSVFESKPPVTSESYTKSSSSIIEVRENPSFWERMRYNLIIKIFMEPNNEAAEIGCEKSPKTSQHEMQALQQDRCETLDTECSNDITGDNHLQNEPSISSLKSPSTISYIGDISNEKTVSQLHPQSALSHPQFEYAGLHRRSASTPWDSIGNENPMPLSVVENFAHKASQSLHIWVHSDSDVTSVESSTNNEREQRELELIVKKL</sequence>
<dbReference type="Proteomes" id="UP000789739">
    <property type="component" value="Unassembled WGS sequence"/>
</dbReference>
<accession>A0A9N9FI41</accession>
<dbReference type="GO" id="GO:0004930">
    <property type="term" value="F:G protein-coupled receptor activity"/>
    <property type="evidence" value="ECO:0007669"/>
    <property type="project" value="TreeGrafter"/>
</dbReference>
<evidence type="ECO:0000256" key="1">
    <source>
        <dbReference type="ARBA" id="ARBA00004141"/>
    </source>
</evidence>
<dbReference type="GO" id="GO:0007189">
    <property type="term" value="P:adenylate cyclase-activating G protein-coupled receptor signaling pathway"/>
    <property type="evidence" value="ECO:0007669"/>
    <property type="project" value="TreeGrafter"/>
</dbReference>
<proteinExistence type="predicted"/>
<keyword evidence="3 5" id="KW-1133">Transmembrane helix</keyword>
<comment type="subcellular location">
    <subcellularLocation>
        <location evidence="1">Membrane</location>
        <topology evidence="1">Multi-pass membrane protein</topology>
    </subcellularLocation>
</comment>
<protein>
    <submittedName>
        <fullName evidence="6">942_t:CDS:1</fullName>
    </submittedName>
</protein>
<feature type="transmembrane region" description="Helical" evidence="5">
    <location>
        <begin position="128"/>
        <end position="150"/>
    </location>
</feature>
<feature type="transmembrane region" description="Helical" evidence="5">
    <location>
        <begin position="92"/>
        <end position="116"/>
    </location>
</feature>
<gene>
    <name evidence="6" type="ORF">PBRASI_LOCUS4442</name>
</gene>
<organism evidence="6 7">
    <name type="scientific">Paraglomus brasilianum</name>
    <dbReference type="NCBI Taxonomy" id="144538"/>
    <lineage>
        <taxon>Eukaryota</taxon>
        <taxon>Fungi</taxon>
        <taxon>Fungi incertae sedis</taxon>
        <taxon>Mucoromycota</taxon>
        <taxon>Glomeromycotina</taxon>
        <taxon>Glomeromycetes</taxon>
        <taxon>Paraglomerales</taxon>
        <taxon>Paraglomeraceae</taxon>
        <taxon>Paraglomus</taxon>
    </lineage>
</organism>
<feature type="transmembrane region" description="Helical" evidence="5">
    <location>
        <begin position="170"/>
        <end position="197"/>
    </location>
</feature>
<evidence type="ECO:0000256" key="5">
    <source>
        <dbReference type="SAM" id="Phobius"/>
    </source>
</evidence>
<evidence type="ECO:0000256" key="4">
    <source>
        <dbReference type="ARBA" id="ARBA00023136"/>
    </source>
</evidence>
<dbReference type="Gene3D" id="1.20.1070.10">
    <property type="entry name" value="Rhodopsin 7-helix transmembrane proteins"/>
    <property type="match status" value="1"/>
</dbReference>